<dbReference type="Proteomes" id="UP000032047">
    <property type="component" value="Unassembled WGS sequence"/>
</dbReference>
<comment type="caution">
    <text evidence="1">The sequence shown here is derived from an EMBL/GenBank/DDBJ whole genome shotgun (WGS) entry which is preliminary data.</text>
</comment>
<gene>
    <name evidence="1" type="ORF">JV16_00995</name>
</gene>
<evidence type="ECO:0000313" key="2">
    <source>
        <dbReference type="Proteomes" id="UP000032047"/>
    </source>
</evidence>
<protein>
    <submittedName>
        <fullName evidence="1">Putative spore germination protein gerPE</fullName>
    </submittedName>
</protein>
<dbReference type="PATRIC" id="fig|265546.4.peg.1020"/>
<sequence>MSRLSVVHLLKANAVSFSSVVQVGDSQHIRLSGRALAVQRQFEYVDSNEFPLAFPIFTKLIPLPPVDHEHVCRYTLHDCPLIAVHSIRIIGVSSTSVVHIGSTKNVEAESRVKHIRQLTERRERHARSRRSD</sequence>
<reference evidence="1 2" key="1">
    <citation type="submission" date="2015-01" db="EMBL/GenBank/DDBJ databases">
        <title>Genome sequence of Anoxybacillus ayderensis strain AB04.</title>
        <authorList>
            <person name="Belduz A.O."/>
            <person name="Canakci S."/>
            <person name="Chan K.-G."/>
            <person name="Kahar U.M."/>
            <person name="Yaakob A.S."/>
            <person name="Chan C.S."/>
            <person name="Goh K.M."/>
        </authorList>
    </citation>
    <scope>NUCLEOTIDE SEQUENCE [LARGE SCALE GENOMIC DNA]</scope>
    <source>
        <strain evidence="1 2">AB04</strain>
    </source>
</reference>
<dbReference type="AlphaFoldDB" id="A0A0D0G8W0"/>
<organism evidence="1 2">
    <name type="scientific">Anoxybacillus ayderensis</name>
    <dbReference type="NCBI Taxonomy" id="265546"/>
    <lineage>
        <taxon>Bacteria</taxon>
        <taxon>Bacillati</taxon>
        <taxon>Bacillota</taxon>
        <taxon>Bacilli</taxon>
        <taxon>Bacillales</taxon>
        <taxon>Anoxybacillaceae</taxon>
        <taxon>Anoxybacillus</taxon>
    </lineage>
</organism>
<keyword evidence="2" id="KW-1185">Reference proteome</keyword>
<dbReference type="Pfam" id="PF10970">
    <property type="entry name" value="GerPE"/>
    <property type="match status" value="1"/>
</dbReference>
<evidence type="ECO:0000313" key="1">
    <source>
        <dbReference type="EMBL" id="KIP21795.1"/>
    </source>
</evidence>
<proteinExistence type="predicted"/>
<name>A0A0D0G8W0_9BACL</name>
<dbReference type="InterPro" id="IPR024496">
    <property type="entry name" value="Spore_germ_GerPE"/>
</dbReference>
<dbReference type="RefSeq" id="WP_042534542.1">
    <property type="nucleotide sequence ID" value="NZ_JXTG01000003.1"/>
</dbReference>
<accession>A0A0D0G8W0</accession>
<dbReference type="EMBL" id="JXTG01000003">
    <property type="protein sequence ID" value="KIP21795.1"/>
    <property type="molecule type" value="Genomic_DNA"/>
</dbReference>